<dbReference type="Gene3D" id="3.40.50.2300">
    <property type="match status" value="1"/>
</dbReference>
<dbReference type="SUPFAM" id="SSF52172">
    <property type="entry name" value="CheY-like"/>
    <property type="match status" value="1"/>
</dbReference>
<evidence type="ECO:0000313" key="3">
    <source>
        <dbReference type="Proteomes" id="UP000664344"/>
    </source>
</evidence>
<accession>A0ABS3BHE0</accession>
<organism evidence="2 3">
    <name type="scientific">Marinobacter daepoensis</name>
    <dbReference type="NCBI Taxonomy" id="262077"/>
    <lineage>
        <taxon>Bacteria</taxon>
        <taxon>Pseudomonadati</taxon>
        <taxon>Pseudomonadota</taxon>
        <taxon>Gammaproteobacteria</taxon>
        <taxon>Pseudomonadales</taxon>
        <taxon>Marinobacteraceae</taxon>
        <taxon>Marinobacter</taxon>
    </lineage>
</organism>
<evidence type="ECO:0000313" key="2">
    <source>
        <dbReference type="EMBL" id="MBN7771255.1"/>
    </source>
</evidence>
<feature type="domain" description="Pilus assembly protein TadZ N-terminal" evidence="1">
    <location>
        <begin position="1"/>
        <end position="113"/>
    </location>
</feature>
<dbReference type="InterPro" id="IPR011006">
    <property type="entry name" value="CheY-like_superfamily"/>
</dbReference>
<name>A0ABS3BHE0_9GAMM</name>
<dbReference type="Pfam" id="PF16968">
    <property type="entry name" value="TadZ_N"/>
    <property type="match status" value="1"/>
</dbReference>
<comment type="caution">
    <text evidence="2">The sequence shown here is derived from an EMBL/GenBank/DDBJ whole genome shotgun (WGS) entry which is preliminary data.</text>
</comment>
<dbReference type="RefSeq" id="WP_206558070.1">
    <property type="nucleotide sequence ID" value="NZ_JAFKDB010000019.1"/>
</dbReference>
<protein>
    <recommendedName>
        <fullName evidence="1">Pilus assembly protein TadZ N-terminal domain-containing protein</fullName>
    </recommendedName>
</protein>
<keyword evidence="3" id="KW-1185">Reference proteome</keyword>
<dbReference type="Proteomes" id="UP000664344">
    <property type="component" value="Unassembled WGS sequence"/>
</dbReference>
<evidence type="ECO:0000259" key="1">
    <source>
        <dbReference type="Pfam" id="PF16968"/>
    </source>
</evidence>
<dbReference type="InterPro" id="IPR031580">
    <property type="entry name" value="TadZ_N"/>
</dbReference>
<dbReference type="EMBL" id="JAFKDB010000019">
    <property type="protein sequence ID" value="MBN7771255.1"/>
    <property type="molecule type" value="Genomic_DNA"/>
</dbReference>
<proteinExistence type="predicted"/>
<gene>
    <name evidence="2" type="ORF">JYP53_15220</name>
</gene>
<reference evidence="2 3" key="1">
    <citation type="submission" date="2021-02" db="EMBL/GenBank/DDBJ databases">
        <title>PHA producing bacteria isolated from coastal sediment in Guangdong, Shenzhen.</title>
        <authorList>
            <person name="Zheng W."/>
            <person name="Yu S."/>
            <person name="Huang Y."/>
        </authorList>
    </citation>
    <scope>NUCLEOTIDE SEQUENCE [LARGE SCALE GENOMIC DNA]</scope>
    <source>
        <strain evidence="2 3">TN21-5</strain>
    </source>
</reference>
<sequence length="236" mass="25900">MNETLICVSDDIGVRVWLDRVLDNEWALECVSSSDLSRVSRLVQATHASVVMVAVADDEPEKSVKLFSAIQKANPDTHLVAVASHVSQDLLLRVMRAGARDCLIMAADSEVAKERLQALSGSGPRNHSAKIRYHDQSITMIVGASPVVDTRFFAQNLANEVNRLPSTGTVLAIDAFAPDGRTFYLDSLNRISLNELVSRTDVVDHSSVVWRHRAGGAYRRRVSRFVYRVVSAGGTL</sequence>